<reference evidence="1" key="1">
    <citation type="submission" date="2015-04" db="EMBL/GenBank/DDBJ databases">
        <title>The genome sequence of the plant pathogenic Rhizarian Plasmodiophora brassicae reveals insights in its biotrophic life cycle and the origin of chitin synthesis.</title>
        <authorList>
            <person name="Schwelm A."/>
            <person name="Fogelqvist J."/>
            <person name="Knaust A."/>
            <person name="Julke S."/>
            <person name="Lilja T."/>
            <person name="Dhandapani V."/>
            <person name="Bonilla-Rosso G."/>
            <person name="Karlsson M."/>
            <person name="Shevchenko A."/>
            <person name="Choi S.R."/>
            <person name="Kim H.G."/>
            <person name="Park J.Y."/>
            <person name="Lim Y.P."/>
            <person name="Ludwig-Muller J."/>
            <person name="Dixelius C."/>
        </authorList>
    </citation>
    <scope>NUCLEOTIDE SEQUENCE</scope>
    <source>
        <tissue evidence="1">Potato root galls</tissue>
    </source>
</reference>
<sequence>MALFMAEATAYPNALRTSWDTPTAIHIPLNLLSTPSDKGATPHEIPKMAKLVLSVEIKRRRQKRNRRVCVFVGHFQQRNGMLSENATPRTLLRTLMSGDIMKIIVWTKEIMTMLTKV</sequence>
<accession>A0A0H5RDZ3</accession>
<evidence type="ECO:0000313" key="1">
    <source>
        <dbReference type="EMBL" id="CRZ12228.1"/>
    </source>
</evidence>
<dbReference type="EMBL" id="HACM01011786">
    <property type="protein sequence ID" value="CRZ12228.1"/>
    <property type="molecule type" value="Transcribed_RNA"/>
</dbReference>
<protein>
    <submittedName>
        <fullName evidence="1">Uncharacterized protein</fullName>
    </submittedName>
</protein>
<organism evidence="1">
    <name type="scientific">Spongospora subterranea</name>
    <dbReference type="NCBI Taxonomy" id="70186"/>
    <lineage>
        <taxon>Eukaryota</taxon>
        <taxon>Sar</taxon>
        <taxon>Rhizaria</taxon>
        <taxon>Endomyxa</taxon>
        <taxon>Phytomyxea</taxon>
        <taxon>Plasmodiophorida</taxon>
        <taxon>Plasmodiophoridae</taxon>
        <taxon>Spongospora</taxon>
    </lineage>
</organism>
<proteinExistence type="predicted"/>
<dbReference type="AlphaFoldDB" id="A0A0H5RDZ3"/>
<name>A0A0H5RDZ3_9EUKA</name>